<organism evidence="2 3">
    <name type="scientific">Veillonella rodentium</name>
    <dbReference type="NCBI Taxonomy" id="248315"/>
    <lineage>
        <taxon>Bacteria</taxon>
        <taxon>Bacillati</taxon>
        <taxon>Bacillota</taxon>
        <taxon>Negativicutes</taxon>
        <taxon>Veillonellales</taxon>
        <taxon>Veillonellaceae</taxon>
        <taxon>Veillonella</taxon>
    </lineage>
</organism>
<feature type="transmembrane region" description="Helical" evidence="1">
    <location>
        <begin position="12"/>
        <end position="32"/>
    </location>
</feature>
<protein>
    <submittedName>
        <fullName evidence="2">Uncharacterized protein</fullName>
    </submittedName>
</protein>
<feature type="transmembrane region" description="Helical" evidence="1">
    <location>
        <begin position="137"/>
        <end position="156"/>
    </location>
</feature>
<dbReference type="Proteomes" id="UP000214973">
    <property type="component" value="Chromosome 1"/>
</dbReference>
<accession>A0A239ZZG2</accession>
<keyword evidence="3" id="KW-1185">Reference proteome</keyword>
<feature type="transmembrane region" description="Helical" evidence="1">
    <location>
        <begin position="163"/>
        <end position="187"/>
    </location>
</feature>
<keyword evidence="1" id="KW-0472">Membrane</keyword>
<dbReference type="EMBL" id="LT906470">
    <property type="protein sequence ID" value="SNV76086.1"/>
    <property type="molecule type" value="Genomic_DNA"/>
</dbReference>
<evidence type="ECO:0000256" key="1">
    <source>
        <dbReference type="SAM" id="Phobius"/>
    </source>
</evidence>
<evidence type="ECO:0000313" key="3">
    <source>
        <dbReference type="Proteomes" id="UP000214973"/>
    </source>
</evidence>
<keyword evidence="1" id="KW-0812">Transmembrane</keyword>
<dbReference type="AlphaFoldDB" id="A0A239ZZG2"/>
<name>A0A239ZZG2_9FIRM</name>
<sequence length="257" mass="27746">MKLLQALSAHWSLRTQGSILTLGAVFIILDIITERMGLVIDLAWVTVLICGLPLLINSVQSIWDNLEIHANFLIVVAMLALIAIGDYHTAAYVGLVVQAGFFLEQLITGEVHYTLDDDMLPAMPAPLVAIRQGLNRYSSVIVVAVMLLSMGAFALTRDFMHTVTLLLVLCPCSLELILVSLMMGSLVDESSPTALLSKEAKQIHLCMLILSVVFHIAIIGAGVFGLIGPVMAVVLHGLARLGLVYNLKVLDGYLCVA</sequence>
<dbReference type="KEGG" id="vrm:44547418_01880"/>
<feature type="transmembrane region" description="Helical" evidence="1">
    <location>
        <begin position="68"/>
        <end position="85"/>
    </location>
</feature>
<gene>
    <name evidence="2" type="ORF">SAMEA44547418_01880</name>
</gene>
<keyword evidence="1" id="KW-1133">Transmembrane helix</keyword>
<dbReference type="RefSeq" id="WP_095066645.1">
    <property type="nucleotide sequence ID" value="NZ_LT906470.1"/>
</dbReference>
<reference evidence="2 3" key="1">
    <citation type="submission" date="2017-06" db="EMBL/GenBank/DDBJ databases">
        <authorList>
            <consortium name="Pathogen Informatics"/>
        </authorList>
    </citation>
    <scope>NUCLEOTIDE SEQUENCE [LARGE SCALE GENOMIC DNA]</scope>
    <source>
        <strain evidence="2 3">NCTC12018</strain>
    </source>
</reference>
<proteinExistence type="predicted"/>
<feature type="transmembrane region" description="Helical" evidence="1">
    <location>
        <begin position="38"/>
        <end position="56"/>
    </location>
</feature>
<feature type="transmembrane region" description="Helical" evidence="1">
    <location>
        <begin position="207"/>
        <end position="235"/>
    </location>
</feature>
<evidence type="ECO:0000313" key="2">
    <source>
        <dbReference type="EMBL" id="SNV76086.1"/>
    </source>
</evidence>